<comment type="caution">
    <text evidence="1">The sequence shown here is derived from an EMBL/GenBank/DDBJ whole genome shotgun (WGS) entry which is preliminary data.</text>
</comment>
<gene>
    <name evidence="1" type="ORF">HGP29_19170</name>
</gene>
<dbReference type="NCBIfam" id="TIGR04183">
    <property type="entry name" value="Por_Secre_tail"/>
    <property type="match status" value="1"/>
</dbReference>
<evidence type="ECO:0000313" key="1">
    <source>
        <dbReference type="EMBL" id="NLR93325.1"/>
    </source>
</evidence>
<dbReference type="AlphaFoldDB" id="A0A7X8SNB7"/>
<dbReference type="Proteomes" id="UP000585050">
    <property type="component" value="Unassembled WGS sequence"/>
</dbReference>
<reference evidence="1 2" key="1">
    <citation type="submission" date="2020-04" db="EMBL/GenBank/DDBJ databases">
        <title>Flammeovirga sp. SR4, a novel species isolated from seawater.</title>
        <authorList>
            <person name="Wang X."/>
        </authorList>
    </citation>
    <scope>NUCLEOTIDE SEQUENCE [LARGE SCALE GENOMIC DNA]</scope>
    <source>
        <strain evidence="1 2">SR4</strain>
    </source>
</reference>
<accession>A0A7X8SNB7</accession>
<dbReference type="EMBL" id="JABAIL010000006">
    <property type="protein sequence ID" value="NLR93325.1"/>
    <property type="molecule type" value="Genomic_DNA"/>
</dbReference>
<name>A0A7X8SNB7_9BACT</name>
<dbReference type="RefSeq" id="WP_168884039.1">
    <property type="nucleotide sequence ID" value="NZ_JABAIL010000006.1"/>
</dbReference>
<keyword evidence="2" id="KW-1185">Reference proteome</keyword>
<organism evidence="1 2">
    <name type="scientific">Flammeovirga agarivorans</name>
    <dbReference type="NCBI Taxonomy" id="2726742"/>
    <lineage>
        <taxon>Bacteria</taxon>
        <taxon>Pseudomonadati</taxon>
        <taxon>Bacteroidota</taxon>
        <taxon>Cytophagia</taxon>
        <taxon>Cytophagales</taxon>
        <taxon>Flammeovirgaceae</taxon>
        <taxon>Flammeovirga</taxon>
    </lineage>
</organism>
<dbReference type="InterPro" id="IPR026444">
    <property type="entry name" value="Secre_tail"/>
</dbReference>
<proteinExistence type="predicted"/>
<evidence type="ECO:0000313" key="2">
    <source>
        <dbReference type="Proteomes" id="UP000585050"/>
    </source>
</evidence>
<protein>
    <submittedName>
        <fullName evidence="1">T9SS type A sorting domain-containing protein</fullName>
    </submittedName>
</protein>
<sequence>MNEFYFLNRHSKGCLYLLVLLFFIYNTTFAQSINDQNLPINLQTVTSDVVFETGRFSLTINSIGVVSSLKKKNGKEVLKAYDGFNLVFSEGNTKSLNKFYTSGDKYIFATSDRKYYATFEIKETSTYLAFDLVDFYGDLPQGTYLKFTLSADEHTKGMCFDYTNIDTYKDTRYETRFEHLRDRYKDNSLGGFILYTFDNESEEDESIIRAWGEEAIPHPTISGTWNYDAARQWIEDWKKMFEDQSVMYISPENVEELTQFEPYLEMADVTTVNFFTDMWHGGFWPYDKLNWEVDGIFGSQTALKSYSQQQQQKGRSINIHYVSGGIGKGDPLYGKENLSDELATWVEGTLQQNITQEESSILFKPNRNDIAAPESIYNASNHFGHLSIPLMSFFKYHYLKIGKELIEVDAITTHDDGTWEFTVKNRAINSTVSSEHSQGEKVEGIMLAYNQVYVPNNNSELFKTLTTKYAELLNDCSISNASFDGAEIHAYDGQWGFRKYAQQVYEKLDHPVVVRTSNGKEPDAGYLEYKINETKKYLQAPVGDHNQGRPSLKLERNSTTNKGVYTAATNILAAHFMLGIQAASGGRNYSILRPDPMFGITIDELETYGKTEELLELLPKWKDVGSRLTDEQKQRILDTHYNYLGNLKASTTTFELRETADNYHLVPIQMMSLDPNTILDDIISNPVLQRFHMKQEDGMYVPKVNMAFGDTKELDNQYHQQQPQFILRILRGEEQIVNPYFEIGDSQLMVETTLSAVTDHTQYIEYRGGDHAIIYDQNWNKIKEAEVKIEGDFYAKNGYNEVTLGSENSSTAAVELLLFTEGEAISLVKQNNDAQLKDILVDKISIEGFSSDQIEYDIELQKGTTMVPEVSVLLSDNNASATISQAIGLPGTTEIIVYAENGVDKLEYTVNFTVDMGSGNANLSELYFDGLIYKEFDPNIEEYKIILEENRFPNIDVFLEDQTSTYEIIGENKFGETIKIVVTAQDGTNKTYSLVLYWQGALSASNWKDEVYVYKSNPRTLTIKSSTNLQGKEVIIYDIHGKLIEQQTLSGNLTELTILSKGIYLVQIVDNQFRNTYKVLF</sequence>